<feature type="non-terminal residue" evidence="13">
    <location>
        <position position="769"/>
    </location>
</feature>
<dbReference type="GO" id="GO:0004653">
    <property type="term" value="F:polypeptide N-acetylgalactosaminyltransferase activity"/>
    <property type="evidence" value="ECO:0007669"/>
    <property type="project" value="TreeGrafter"/>
</dbReference>
<evidence type="ECO:0000256" key="1">
    <source>
        <dbReference type="ARBA" id="ARBA00004323"/>
    </source>
</evidence>
<dbReference type="AlphaFoldDB" id="A0A814I2K4"/>
<proteinExistence type="inferred from homology"/>
<keyword evidence="4 11" id="KW-0812">Transmembrane</keyword>
<comment type="pathway">
    <text evidence="11">Protein modification; protein glycosylation.</text>
</comment>
<dbReference type="OrthoDB" id="9993231at2759"/>
<accession>A0A814I2K4</accession>
<gene>
    <name evidence="13" type="ORF">GPM918_LOCUS14639</name>
    <name evidence="14" type="ORF">SRO942_LOCUS14639</name>
</gene>
<keyword evidence="9 11" id="KW-0472">Membrane</keyword>
<dbReference type="InterPro" id="IPR045885">
    <property type="entry name" value="GalNAc-T"/>
</dbReference>
<keyword evidence="5 11" id="KW-0430">Lectin</keyword>
<dbReference type="PROSITE" id="PS50231">
    <property type="entry name" value="RICIN_B_LECTIN"/>
    <property type="match status" value="1"/>
</dbReference>
<dbReference type="Gene3D" id="2.80.10.50">
    <property type="match status" value="1"/>
</dbReference>
<evidence type="ECO:0000256" key="2">
    <source>
        <dbReference type="ARBA" id="ARBA00005680"/>
    </source>
</evidence>
<dbReference type="UniPathway" id="UPA00378"/>
<name>A0A814I2K4_9BILA</name>
<dbReference type="SUPFAM" id="SSF53448">
    <property type="entry name" value="Nucleotide-diphospho-sugar transferases"/>
    <property type="match status" value="1"/>
</dbReference>
<dbReference type="EC" id="2.4.1.-" evidence="11"/>
<evidence type="ECO:0000313" key="14">
    <source>
        <dbReference type="EMBL" id="CAF3789745.1"/>
    </source>
</evidence>
<evidence type="ECO:0000256" key="6">
    <source>
        <dbReference type="ARBA" id="ARBA00022968"/>
    </source>
</evidence>
<comment type="similarity">
    <text evidence="2 11">Belongs to the glycosyltransferase 2 family. GalNAc-T subfamily.</text>
</comment>
<evidence type="ECO:0000313" key="15">
    <source>
        <dbReference type="Proteomes" id="UP000663829"/>
    </source>
</evidence>
<keyword evidence="11" id="KW-0464">Manganese</keyword>
<evidence type="ECO:0000256" key="4">
    <source>
        <dbReference type="ARBA" id="ARBA00022692"/>
    </source>
</evidence>
<keyword evidence="15" id="KW-1185">Reference proteome</keyword>
<evidence type="ECO:0000256" key="10">
    <source>
        <dbReference type="ARBA" id="ARBA00023157"/>
    </source>
</evidence>
<dbReference type="InterPro" id="IPR029044">
    <property type="entry name" value="Nucleotide-diphossugar_trans"/>
</dbReference>
<keyword evidence="11" id="KW-0808">Transferase</keyword>
<dbReference type="Pfam" id="PF08583">
    <property type="entry name" value="Cmc1"/>
    <property type="match status" value="1"/>
</dbReference>
<dbReference type="SUPFAM" id="SSF50370">
    <property type="entry name" value="Ricin B-like lectins"/>
    <property type="match status" value="1"/>
</dbReference>
<keyword evidence="10 11" id="KW-1015">Disulfide bond</keyword>
<evidence type="ECO:0000256" key="9">
    <source>
        <dbReference type="ARBA" id="ARBA00023136"/>
    </source>
</evidence>
<evidence type="ECO:0000256" key="3">
    <source>
        <dbReference type="ARBA" id="ARBA00007347"/>
    </source>
</evidence>
<evidence type="ECO:0000256" key="11">
    <source>
        <dbReference type="RuleBase" id="RU361242"/>
    </source>
</evidence>
<keyword evidence="11" id="KW-0328">Glycosyltransferase</keyword>
<dbReference type="InterPro" id="IPR013892">
    <property type="entry name" value="Cyt_c_biogenesis_Cmc1-like"/>
</dbReference>
<dbReference type="EMBL" id="CAJNOQ010003558">
    <property type="protein sequence ID" value="CAF1018287.1"/>
    <property type="molecule type" value="Genomic_DNA"/>
</dbReference>
<feature type="domain" description="Ricin B lectin" evidence="12">
    <location>
        <begin position="498"/>
        <end position="627"/>
    </location>
</feature>
<dbReference type="GO" id="GO:0000139">
    <property type="term" value="C:Golgi membrane"/>
    <property type="evidence" value="ECO:0007669"/>
    <property type="project" value="UniProtKB-SubCell"/>
</dbReference>
<dbReference type="Gene3D" id="3.90.550.10">
    <property type="entry name" value="Spore Coat Polysaccharide Biosynthesis Protein SpsA, Chain A"/>
    <property type="match status" value="1"/>
</dbReference>
<reference evidence="13" key="1">
    <citation type="submission" date="2021-02" db="EMBL/GenBank/DDBJ databases">
        <authorList>
            <person name="Nowell W R."/>
        </authorList>
    </citation>
    <scope>NUCLEOTIDE SEQUENCE</scope>
</reference>
<comment type="cofactor">
    <cofactor evidence="11">
        <name>Mn(2+)</name>
        <dbReference type="ChEBI" id="CHEBI:29035"/>
    </cofactor>
</comment>
<dbReference type="GO" id="GO:0006493">
    <property type="term" value="P:protein O-linked glycosylation"/>
    <property type="evidence" value="ECO:0007669"/>
    <property type="project" value="TreeGrafter"/>
</dbReference>
<evidence type="ECO:0000256" key="5">
    <source>
        <dbReference type="ARBA" id="ARBA00022734"/>
    </source>
</evidence>
<dbReference type="Pfam" id="PF00652">
    <property type="entry name" value="Ricin_B_lectin"/>
    <property type="match status" value="1"/>
</dbReference>
<evidence type="ECO:0000259" key="12">
    <source>
        <dbReference type="SMART" id="SM00458"/>
    </source>
</evidence>
<comment type="similarity">
    <text evidence="3">Belongs to the CMC family.</text>
</comment>
<organism evidence="13 15">
    <name type="scientific">Didymodactylos carnosus</name>
    <dbReference type="NCBI Taxonomy" id="1234261"/>
    <lineage>
        <taxon>Eukaryota</taxon>
        <taxon>Metazoa</taxon>
        <taxon>Spiralia</taxon>
        <taxon>Gnathifera</taxon>
        <taxon>Rotifera</taxon>
        <taxon>Eurotatoria</taxon>
        <taxon>Bdelloidea</taxon>
        <taxon>Philodinida</taxon>
        <taxon>Philodinidae</taxon>
        <taxon>Didymodactylos</taxon>
    </lineage>
</organism>
<dbReference type="InterPro" id="IPR000772">
    <property type="entry name" value="Ricin_B_lectin"/>
</dbReference>
<keyword evidence="7 11" id="KW-1133">Transmembrane helix</keyword>
<evidence type="ECO:0000256" key="8">
    <source>
        <dbReference type="ARBA" id="ARBA00023034"/>
    </source>
</evidence>
<dbReference type="PANTHER" id="PTHR11675:SF133">
    <property type="entry name" value="GLYCOSYLTRANSFERASE 2-LIKE DOMAIN-CONTAINING PROTEIN"/>
    <property type="match status" value="1"/>
</dbReference>
<dbReference type="GO" id="GO:0030246">
    <property type="term" value="F:carbohydrate binding"/>
    <property type="evidence" value="ECO:0007669"/>
    <property type="project" value="UniProtKB-KW"/>
</dbReference>
<dbReference type="Pfam" id="PF00535">
    <property type="entry name" value="Glycos_transf_2"/>
    <property type="match status" value="1"/>
</dbReference>
<dbReference type="Proteomes" id="UP000663829">
    <property type="component" value="Unassembled WGS sequence"/>
</dbReference>
<comment type="caution">
    <text evidence="13">The sequence shown here is derived from an EMBL/GenBank/DDBJ whole genome shotgun (WGS) entry which is preliminary data.</text>
</comment>
<feature type="transmembrane region" description="Helical" evidence="11">
    <location>
        <begin position="34"/>
        <end position="57"/>
    </location>
</feature>
<dbReference type="InterPro" id="IPR001173">
    <property type="entry name" value="Glyco_trans_2-like"/>
</dbReference>
<keyword evidence="6" id="KW-0735">Signal-anchor</keyword>
<dbReference type="PROSITE" id="PS51808">
    <property type="entry name" value="CHCH"/>
    <property type="match status" value="1"/>
</dbReference>
<dbReference type="EMBL" id="CAJOBC010003558">
    <property type="protein sequence ID" value="CAF3789745.1"/>
    <property type="molecule type" value="Genomic_DNA"/>
</dbReference>
<evidence type="ECO:0000313" key="13">
    <source>
        <dbReference type="EMBL" id="CAF1018287.1"/>
    </source>
</evidence>
<dbReference type="SMART" id="SM00458">
    <property type="entry name" value="RICIN"/>
    <property type="match status" value="1"/>
</dbReference>
<evidence type="ECO:0000256" key="7">
    <source>
        <dbReference type="ARBA" id="ARBA00022989"/>
    </source>
</evidence>
<dbReference type="InterPro" id="IPR035992">
    <property type="entry name" value="Ricin_B-like_lectins"/>
</dbReference>
<protein>
    <recommendedName>
        <fullName evidence="11">Polypeptide N-acetylgalactosaminyltransferase</fullName>
        <ecNumber evidence="11">2.4.1.-</ecNumber>
    </recommendedName>
    <alternativeName>
        <fullName evidence="11">Protein-UDP acetylgalactosaminyltransferase</fullName>
    </alternativeName>
</protein>
<keyword evidence="8 11" id="KW-0333">Golgi apparatus</keyword>
<sequence length="769" mass="89810">IGVNTTEETSDFIKYKDKPNAVPSSIGATDKWRIFIWTSVLWSIILCFLLFMLITFYPTECQTNEILKRKADQTVTTTTLKPSYSKSSDWSKQYRDSYSTCNSFDKQCVNVDKYIINSETSKNPRYYPGEMGKPYSLADNMQDESKRRFSENMFDIVVSDHIALDRAMPDIRNDHCKARSVFESNLPNTSIIIVFHNEGNSTLLRTLVSIINRTPWKLIHEIILLDDASVDREYLHEPLEQFISTLPLNIKLFKNEKRLGLISSRVKAAKMATGETLMFLDSHVEVLNGWLLYLLEEIHKDRKTIVCPIIDVLTWDALELLQGATDIFGTFSWKMIFRWSKLPDGTQTDQSKPVRTPAMAGGLYAIDRLYFEELGYYDEGIKIWGGENLEMSFKTWMCGGQILIHPCSHVAHIFRKETPYKFLDSESIFVTIFKNYKRVTLVWLDEYKQLIYAVNPDIKRLDGGDVSSRIELRKNLTCITFRQYLERFQLKNFPSSYRWIGTVANIDHRCLDSMLGPDISKGVRGFVSAQTCHMDGGNQVFMYTTTKKLQFDELCLEPNDQQTTDKQRRILFIICEEYRQEQNWNYNEETNQLVHEKTNHCLDVIKDTIVVLVFLMTNHQAQHQQQEEFVPAGRYRGGPHGVGDPDDKSLRHVELEVCIPQIVRDRGHRLKCFDFVQAFGKCGEEHGGFMAVFKCRKELKQMNDCLTKWFQDEEFRKECTDIYLDERTKYRSTGEVTHHIKRPYYYNPEKELKRLGKLKEEYDRLENKT</sequence>
<comment type="subcellular location">
    <subcellularLocation>
        <location evidence="1 11">Golgi apparatus membrane</location>
        <topology evidence="1 11">Single-pass type II membrane protein</topology>
    </subcellularLocation>
</comment>
<dbReference type="CDD" id="cd02510">
    <property type="entry name" value="pp-GalNAc-T"/>
    <property type="match status" value="1"/>
</dbReference>
<dbReference type="PANTHER" id="PTHR11675">
    <property type="entry name" value="N-ACETYLGALACTOSAMINYLTRANSFERASE"/>
    <property type="match status" value="1"/>
</dbReference>
<dbReference type="Proteomes" id="UP000681722">
    <property type="component" value="Unassembled WGS sequence"/>
</dbReference>